<gene>
    <name evidence="1" type="ORF">AXF17_07180</name>
</gene>
<dbReference type="InterPro" id="IPR023896">
    <property type="entry name" value="LTA_DltD"/>
</dbReference>
<evidence type="ECO:0000313" key="1">
    <source>
        <dbReference type="EMBL" id="ASS38204.1"/>
    </source>
</evidence>
<protein>
    <submittedName>
        <fullName evidence="1">D-alanyl-lipoteichoic acid biosynthesis protein DltD</fullName>
    </submittedName>
</protein>
<name>A0A223ATA6_9FIRM</name>
<dbReference type="NCBIfam" id="TIGR04092">
    <property type="entry name" value="LTA_DltD"/>
    <property type="match status" value="1"/>
</dbReference>
<dbReference type="InterPro" id="IPR036514">
    <property type="entry name" value="SGNH_hydro_sf"/>
</dbReference>
<proteinExistence type="predicted"/>
<keyword evidence="2" id="KW-1185">Reference proteome</keyword>
<dbReference type="Proteomes" id="UP000214689">
    <property type="component" value="Chromosome"/>
</dbReference>
<organism evidence="1 2">
    <name type="scientific">Mogibacterium pumilum</name>
    <dbReference type="NCBI Taxonomy" id="86332"/>
    <lineage>
        <taxon>Bacteria</taxon>
        <taxon>Bacillati</taxon>
        <taxon>Bacillota</taxon>
        <taxon>Clostridia</taxon>
        <taxon>Peptostreptococcales</taxon>
        <taxon>Anaerovoracaceae</taxon>
        <taxon>Mogibacterium</taxon>
    </lineage>
</organism>
<dbReference type="PANTHER" id="PTHR40039:SF1">
    <property type="entry name" value="PROTEIN DLTD"/>
    <property type="match status" value="1"/>
</dbReference>
<reference evidence="2" key="1">
    <citation type="submission" date="2016-05" db="EMBL/GenBank/DDBJ databases">
        <authorList>
            <person name="Holder M.E."/>
            <person name="Ajami N.J."/>
            <person name="Petrosino J.F."/>
        </authorList>
    </citation>
    <scope>NUCLEOTIDE SEQUENCE [LARGE SCALE GENOMIC DNA]</scope>
    <source>
        <strain evidence="2">ATCC 700696</strain>
    </source>
</reference>
<accession>A0A223ATA6</accession>
<dbReference type="SUPFAM" id="SSF52266">
    <property type="entry name" value="SGNH hydrolase"/>
    <property type="match status" value="1"/>
</dbReference>
<dbReference type="RefSeq" id="WP_094234444.1">
    <property type="nucleotide sequence ID" value="NZ_CP016199.1"/>
</dbReference>
<dbReference type="Gene3D" id="3.40.50.1110">
    <property type="entry name" value="SGNH hydrolase"/>
    <property type="match status" value="1"/>
</dbReference>
<dbReference type="AlphaFoldDB" id="A0A223ATA6"/>
<sequence length="386" mass="44949">MKKINSFVVALVLLAMFTVIVHFICANNDLKDKSGQFGTWYNTYKDLSYNALSQNLDKDSVLMLGSSEFRHGRKTQYHPTNLFKDTDVKLVTVGGPFNQTLFHTVALGALQPHLKSKKVILLVSPTWFKQSGVKKNDYALRFSETEYFSFMENKNIPLKTKKYVAKRTENLLSKNKSLQMKARMINNVNLHEEPNLLYGFERRHAFDKDKITVGAAMKFMMRNKKTPPNFERYSPENFNWNNLLKEAHRDSEDKADNPFYMSNRVWRNKFRQVYPKMKDVRLDENYDNSPEYNDLEAFLQIAKANGIKVKLILLPVNGRWYDYTGMTADKRAVVGQKIKGLSDQYGADYTDMTGYSYNKYIVSDAVHPWNEGWVRINEKVAEFVHK</sequence>
<evidence type="ECO:0000313" key="2">
    <source>
        <dbReference type="Proteomes" id="UP000214689"/>
    </source>
</evidence>
<dbReference type="Pfam" id="PF04914">
    <property type="entry name" value="DltD"/>
    <property type="match status" value="1"/>
</dbReference>
<dbReference type="OrthoDB" id="9808272at2"/>
<dbReference type="EMBL" id="CP016199">
    <property type="protein sequence ID" value="ASS38204.1"/>
    <property type="molecule type" value="Genomic_DNA"/>
</dbReference>
<dbReference type="PANTHER" id="PTHR40039">
    <property type="entry name" value="PROTEIN DLTD"/>
    <property type="match status" value="1"/>
</dbReference>
<dbReference type="InterPro" id="IPR006998">
    <property type="entry name" value="DltD"/>
</dbReference>